<feature type="non-terminal residue" evidence="1">
    <location>
        <position position="156"/>
    </location>
</feature>
<keyword evidence="2" id="KW-1185">Reference proteome</keyword>
<dbReference type="AlphaFoldDB" id="A0A2P5FDH6"/>
<name>A0A2P5FDH6_TREOI</name>
<proteinExistence type="predicted"/>
<organism evidence="1 2">
    <name type="scientific">Trema orientale</name>
    <name type="common">Charcoal tree</name>
    <name type="synonym">Celtis orientalis</name>
    <dbReference type="NCBI Taxonomy" id="63057"/>
    <lineage>
        <taxon>Eukaryota</taxon>
        <taxon>Viridiplantae</taxon>
        <taxon>Streptophyta</taxon>
        <taxon>Embryophyta</taxon>
        <taxon>Tracheophyta</taxon>
        <taxon>Spermatophyta</taxon>
        <taxon>Magnoliopsida</taxon>
        <taxon>eudicotyledons</taxon>
        <taxon>Gunneridae</taxon>
        <taxon>Pentapetalae</taxon>
        <taxon>rosids</taxon>
        <taxon>fabids</taxon>
        <taxon>Rosales</taxon>
        <taxon>Cannabaceae</taxon>
        <taxon>Trema</taxon>
    </lineage>
</organism>
<dbReference type="Proteomes" id="UP000237000">
    <property type="component" value="Unassembled WGS sequence"/>
</dbReference>
<gene>
    <name evidence="1" type="ORF">TorRG33x02_083760</name>
</gene>
<evidence type="ECO:0000313" key="2">
    <source>
        <dbReference type="Proteomes" id="UP000237000"/>
    </source>
</evidence>
<accession>A0A2P5FDH6</accession>
<dbReference type="EMBL" id="JXTC01000042">
    <property type="protein sequence ID" value="PON95853.1"/>
    <property type="molecule type" value="Genomic_DNA"/>
</dbReference>
<protein>
    <recommendedName>
        <fullName evidence="3">Retrovirus-related Pol polyprotein from transposon TNT 1-94</fullName>
    </recommendedName>
</protein>
<sequence length="156" mass="17545">MSGIKYSTPIRADVEKFDGNINFDLCQVQVKDLLIQSGLHKVLKGRDNSGKSKISDEDWEDLDERAASAIWMCLAKNVLANVLGISTAKDLWKKLGELYRAKDVSNRVYLKEQFHTLRMSEGIIISDHLSILNSIVSELEAIGVKINDEDKALRLI</sequence>
<dbReference type="OrthoDB" id="1693908at2759"/>
<reference evidence="2" key="1">
    <citation type="submission" date="2016-06" db="EMBL/GenBank/DDBJ databases">
        <title>Parallel loss of symbiosis genes in relatives of nitrogen-fixing non-legume Parasponia.</title>
        <authorList>
            <person name="Van Velzen R."/>
            <person name="Holmer R."/>
            <person name="Bu F."/>
            <person name="Rutten L."/>
            <person name="Van Zeijl A."/>
            <person name="Liu W."/>
            <person name="Santuari L."/>
            <person name="Cao Q."/>
            <person name="Sharma T."/>
            <person name="Shen D."/>
            <person name="Roswanjaya Y."/>
            <person name="Wardhani T."/>
            <person name="Kalhor M.S."/>
            <person name="Jansen J."/>
            <person name="Van den Hoogen J."/>
            <person name="Gungor B."/>
            <person name="Hartog M."/>
            <person name="Hontelez J."/>
            <person name="Verver J."/>
            <person name="Yang W.-C."/>
            <person name="Schijlen E."/>
            <person name="Repin R."/>
            <person name="Schilthuizen M."/>
            <person name="Schranz E."/>
            <person name="Heidstra R."/>
            <person name="Miyata K."/>
            <person name="Fedorova E."/>
            <person name="Kohlen W."/>
            <person name="Bisseling T."/>
            <person name="Smit S."/>
            <person name="Geurts R."/>
        </authorList>
    </citation>
    <scope>NUCLEOTIDE SEQUENCE [LARGE SCALE GENOMIC DNA]</scope>
    <source>
        <strain evidence="2">cv. RG33-2</strain>
    </source>
</reference>
<dbReference type="PANTHER" id="PTHR47481">
    <property type="match status" value="1"/>
</dbReference>
<evidence type="ECO:0000313" key="1">
    <source>
        <dbReference type="EMBL" id="PON95853.1"/>
    </source>
</evidence>
<dbReference type="Pfam" id="PF14223">
    <property type="entry name" value="Retrotran_gag_2"/>
    <property type="match status" value="1"/>
</dbReference>
<evidence type="ECO:0008006" key="3">
    <source>
        <dbReference type="Google" id="ProtNLM"/>
    </source>
</evidence>
<dbReference type="PANTHER" id="PTHR47481:SF22">
    <property type="entry name" value="RETROTRANSPOSON GAG DOMAIN-CONTAINING PROTEIN"/>
    <property type="match status" value="1"/>
</dbReference>
<dbReference type="InParanoid" id="A0A2P5FDH6"/>
<comment type="caution">
    <text evidence="1">The sequence shown here is derived from an EMBL/GenBank/DDBJ whole genome shotgun (WGS) entry which is preliminary data.</text>
</comment>